<feature type="coiled-coil region" evidence="1">
    <location>
        <begin position="212"/>
        <end position="239"/>
    </location>
</feature>
<evidence type="ECO:0000256" key="1">
    <source>
        <dbReference type="SAM" id="Coils"/>
    </source>
</evidence>
<proteinExistence type="predicted"/>
<dbReference type="Proteomes" id="UP000249169">
    <property type="component" value="Unassembled WGS sequence"/>
</dbReference>
<dbReference type="AlphaFoldDB" id="A0A328C843"/>
<keyword evidence="4" id="KW-1185">Reference proteome</keyword>
<name>A0A328C843_9DELT</name>
<dbReference type="RefSeq" id="WP_111730391.1">
    <property type="nucleotide sequence ID" value="NZ_QHKO01000005.1"/>
</dbReference>
<gene>
    <name evidence="3" type="ORF">DL240_13335</name>
</gene>
<dbReference type="OrthoDB" id="8745986at2"/>
<organism evidence="3 4">
    <name type="scientific">Lujinxingia litoralis</name>
    <dbReference type="NCBI Taxonomy" id="2211119"/>
    <lineage>
        <taxon>Bacteria</taxon>
        <taxon>Deltaproteobacteria</taxon>
        <taxon>Bradymonadales</taxon>
        <taxon>Lujinxingiaceae</taxon>
        <taxon>Lujinxingia</taxon>
    </lineage>
</organism>
<evidence type="ECO:0000313" key="3">
    <source>
        <dbReference type="EMBL" id="RAL21828.1"/>
    </source>
</evidence>
<comment type="caution">
    <text evidence="3">The sequence shown here is derived from an EMBL/GenBank/DDBJ whole genome shotgun (WGS) entry which is preliminary data.</text>
</comment>
<evidence type="ECO:0000313" key="4">
    <source>
        <dbReference type="Proteomes" id="UP000249169"/>
    </source>
</evidence>
<dbReference type="InterPro" id="IPR016031">
    <property type="entry name" value="Trp_RNA-bd_attenuator-like_dom"/>
</dbReference>
<evidence type="ECO:0000256" key="2">
    <source>
        <dbReference type="SAM" id="Phobius"/>
    </source>
</evidence>
<accession>A0A328C843</accession>
<feature type="transmembrane region" description="Helical" evidence="2">
    <location>
        <begin position="6"/>
        <end position="32"/>
    </location>
</feature>
<keyword evidence="1" id="KW-0175">Coiled coil</keyword>
<keyword evidence="2" id="KW-0812">Transmembrane</keyword>
<keyword evidence="2" id="KW-1133">Transmembrane helix</keyword>
<dbReference type="SUPFAM" id="SSF51219">
    <property type="entry name" value="TRAP-like"/>
    <property type="match status" value="1"/>
</dbReference>
<protein>
    <submittedName>
        <fullName evidence="3">Uncharacterized protein</fullName>
    </submittedName>
</protein>
<sequence>MRLLAALTAALLKALLVIGGLMALLFVGALLLDEAGPRIRQAVQTPQRLKDLQDASRQGVEEAAAHQGRAVATRARILALDRQRLLASADWQRQTRAELASIEHEARQQIQRTRQGVAESRQTLEQSTRRLEARYCQSFNPVDWWTCRTLREQLASMERSASMQRAAVERAAAQIERQATARATAFEHQAHAQLTATTAELDALRERSADDLLHLEDQRDALLHQAAQLHSEEARLRQERWLVLEFQKRWPALLALALLIALSPYLRRTLWYFVALPLLSRARPIELHPRAPAFDDLAPDTDTRAFDDLAPDTDAHAFDDLAPDTPRLHTTPAQRTLTLTLAPHERLLARPGYILSDREGASTALFFDRRAPNLSFISGLVLLTRLPGPAPTSATGDAPARPITLGSPHDADAYLMQVDLHEHPGVVFRSSRVVAIRGDIAITSRWRLFNWHAWATSQVRFLIFHGTGSLIVEGYGDVQAPTLQGDRAEKRQPNILGFDAGLTYRTRRAATFLPYLLDPQREPLVVDLFEGEGTYFFEKNPAARQRQRSPAQAVAGFFFDALRRLLGL</sequence>
<dbReference type="InterPro" id="IPR036983">
    <property type="entry name" value="AIM24_sf"/>
</dbReference>
<dbReference type="EMBL" id="QHKO01000005">
    <property type="protein sequence ID" value="RAL21828.1"/>
    <property type="molecule type" value="Genomic_DNA"/>
</dbReference>
<dbReference type="Gene3D" id="3.60.160.10">
    <property type="entry name" value="Mitochondrial biogenesis AIM24"/>
    <property type="match status" value="1"/>
</dbReference>
<reference evidence="3 4" key="1">
    <citation type="submission" date="2018-05" db="EMBL/GenBank/DDBJ databases">
        <title>Lujinxingia marina gen. nov. sp. nov., a new facultative anaerobic member of the class Deltaproteobacteria, and proposal of Lujinxingaceae fam. nov.</title>
        <authorList>
            <person name="Li C.-M."/>
        </authorList>
    </citation>
    <scope>NUCLEOTIDE SEQUENCE [LARGE SCALE GENOMIC DNA]</scope>
    <source>
        <strain evidence="3 4">B210</strain>
    </source>
</reference>
<keyword evidence="2" id="KW-0472">Membrane</keyword>